<keyword evidence="2" id="KW-0812">Transmembrane</keyword>
<organism evidence="3 4">
    <name type="scientific">Actinomadura decatromicini</name>
    <dbReference type="NCBI Taxonomy" id="2604572"/>
    <lineage>
        <taxon>Bacteria</taxon>
        <taxon>Bacillati</taxon>
        <taxon>Actinomycetota</taxon>
        <taxon>Actinomycetes</taxon>
        <taxon>Streptosporangiales</taxon>
        <taxon>Thermomonosporaceae</taxon>
        <taxon>Actinomadura</taxon>
    </lineage>
</organism>
<protein>
    <submittedName>
        <fullName evidence="3">Uncharacterized protein</fullName>
    </submittedName>
</protein>
<feature type="region of interest" description="Disordered" evidence="1">
    <location>
        <begin position="74"/>
        <end position="125"/>
    </location>
</feature>
<dbReference type="EMBL" id="VSRQ01000006">
    <property type="protein sequence ID" value="TYK46180.1"/>
    <property type="molecule type" value="Genomic_DNA"/>
</dbReference>
<proteinExistence type="predicted"/>
<feature type="compositionally biased region" description="Low complexity" evidence="1">
    <location>
        <begin position="84"/>
        <end position="119"/>
    </location>
</feature>
<evidence type="ECO:0000256" key="1">
    <source>
        <dbReference type="SAM" id="MobiDB-lite"/>
    </source>
</evidence>
<accession>A0A5D3FEC7</accession>
<keyword evidence="2" id="KW-0472">Membrane</keyword>
<dbReference type="Proteomes" id="UP000323505">
    <property type="component" value="Unassembled WGS sequence"/>
</dbReference>
<feature type="transmembrane region" description="Helical" evidence="2">
    <location>
        <begin position="48"/>
        <end position="69"/>
    </location>
</feature>
<comment type="caution">
    <text evidence="3">The sequence shown here is derived from an EMBL/GenBank/DDBJ whole genome shotgun (WGS) entry which is preliminary data.</text>
</comment>
<dbReference type="AlphaFoldDB" id="A0A5D3FEC7"/>
<evidence type="ECO:0000313" key="3">
    <source>
        <dbReference type="EMBL" id="TYK46180.1"/>
    </source>
</evidence>
<evidence type="ECO:0000256" key="2">
    <source>
        <dbReference type="SAM" id="Phobius"/>
    </source>
</evidence>
<sequence length="125" mass="12946">MAGKKINPIFVVLCFAGLLIVGFALVASTVAGAKIDETDADKGEVQLQLAAMLNYAIIGAVLVLAGIGFQLTAGQKTPPPPLPGQALPYGQPQYQGAPQQQQPQQQHQAPPGGQWGQQPQGPPPS</sequence>
<keyword evidence="2" id="KW-1133">Transmembrane helix</keyword>
<reference evidence="3 4" key="1">
    <citation type="submission" date="2019-08" db="EMBL/GenBank/DDBJ databases">
        <title>Actinomadura sp. nov. CYP1-5 isolated from mountain soil.</title>
        <authorList>
            <person name="Songsumanus A."/>
            <person name="Kuncharoen N."/>
            <person name="Kudo T."/>
            <person name="Yuki M."/>
            <person name="Igarashi Y."/>
            <person name="Tanasupawat S."/>
        </authorList>
    </citation>
    <scope>NUCLEOTIDE SEQUENCE [LARGE SCALE GENOMIC DNA]</scope>
    <source>
        <strain evidence="3 4">CYP1-5</strain>
    </source>
</reference>
<name>A0A5D3FEC7_9ACTN</name>
<evidence type="ECO:0000313" key="4">
    <source>
        <dbReference type="Proteomes" id="UP000323505"/>
    </source>
</evidence>
<gene>
    <name evidence="3" type="ORF">FXF68_28745</name>
</gene>
<keyword evidence="4" id="KW-1185">Reference proteome</keyword>
<dbReference type="RefSeq" id="WP_148764537.1">
    <property type="nucleotide sequence ID" value="NZ_VSRQ01000006.1"/>
</dbReference>